<evidence type="ECO:0000313" key="23">
    <source>
        <dbReference type="Proteomes" id="UP001604336"/>
    </source>
</evidence>
<dbReference type="InterPro" id="IPR001611">
    <property type="entry name" value="Leu-rich_rpt"/>
</dbReference>
<keyword evidence="8" id="KW-0812">Transmembrane</keyword>
<evidence type="ECO:0000256" key="11">
    <source>
        <dbReference type="ARBA" id="ARBA00022741"/>
    </source>
</evidence>
<comment type="catalytic activity">
    <reaction evidence="18">
        <text>L-threonyl-[protein] + ATP = O-phospho-L-threonyl-[protein] + ADP + H(+)</text>
        <dbReference type="Rhea" id="RHEA:46608"/>
        <dbReference type="Rhea" id="RHEA-COMP:11060"/>
        <dbReference type="Rhea" id="RHEA-COMP:11605"/>
        <dbReference type="ChEBI" id="CHEBI:15378"/>
        <dbReference type="ChEBI" id="CHEBI:30013"/>
        <dbReference type="ChEBI" id="CHEBI:30616"/>
        <dbReference type="ChEBI" id="CHEBI:61977"/>
        <dbReference type="ChEBI" id="CHEBI:456216"/>
        <dbReference type="EC" id="2.7.11.1"/>
    </reaction>
</comment>
<evidence type="ECO:0000256" key="14">
    <source>
        <dbReference type="ARBA" id="ARBA00022989"/>
    </source>
</evidence>
<dbReference type="PROSITE" id="PS00107">
    <property type="entry name" value="PROTEIN_KINASE_ATP"/>
    <property type="match status" value="1"/>
</dbReference>
<evidence type="ECO:0000256" key="18">
    <source>
        <dbReference type="ARBA" id="ARBA00047899"/>
    </source>
</evidence>
<evidence type="ECO:0000256" key="10">
    <source>
        <dbReference type="ARBA" id="ARBA00022737"/>
    </source>
</evidence>
<dbReference type="PANTHER" id="PTHR48056:SF89">
    <property type="entry name" value="OS06G0585982 PROTEIN"/>
    <property type="match status" value="1"/>
</dbReference>
<reference evidence="23" key="1">
    <citation type="submission" date="2024-07" db="EMBL/GenBank/DDBJ databases">
        <title>Two chromosome-level genome assemblies of Korean endemic species Abeliophyllum distichum and Forsythia ovata (Oleaceae).</title>
        <authorList>
            <person name="Jang H."/>
        </authorList>
    </citation>
    <scope>NUCLEOTIDE SEQUENCE [LARGE SCALE GENOMIC DNA]</scope>
</reference>
<dbReference type="Gene3D" id="3.80.10.10">
    <property type="entry name" value="Ribonuclease Inhibitor"/>
    <property type="match status" value="3"/>
</dbReference>
<keyword evidence="9" id="KW-0732">Signal</keyword>
<keyword evidence="6" id="KW-0433">Leucine-rich repeat</keyword>
<evidence type="ECO:0000256" key="19">
    <source>
        <dbReference type="ARBA" id="ARBA00048679"/>
    </source>
</evidence>
<dbReference type="Gene3D" id="3.30.200.20">
    <property type="entry name" value="Phosphorylase Kinase, domain 1"/>
    <property type="match status" value="1"/>
</dbReference>
<evidence type="ECO:0000256" key="16">
    <source>
        <dbReference type="ARBA" id="ARBA00023170"/>
    </source>
</evidence>
<keyword evidence="17" id="KW-0325">Glycoprotein</keyword>
<dbReference type="GO" id="GO:0006952">
    <property type="term" value="P:defense response"/>
    <property type="evidence" value="ECO:0007669"/>
    <property type="project" value="UniProtKB-ARBA"/>
</dbReference>
<dbReference type="SMART" id="SM00369">
    <property type="entry name" value="LRR_TYP"/>
    <property type="match status" value="5"/>
</dbReference>
<keyword evidence="4" id="KW-0723">Serine/threonine-protein kinase</keyword>
<gene>
    <name evidence="22" type="ORF">Adt_06413</name>
</gene>
<dbReference type="FunFam" id="3.30.200.20:FF:000432">
    <property type="entry name" value="LRR receptor-like serine/threonine-protein kinase EFR"/>
    <property type="match status" value="1"/>
</dbReference>
<dbReference type="FunFam" id="1.10.510.10:FF:000358">
    <property type="entry name" value="Putative leucine-rich repeat receptor-like serine/threonine-protein kinase"/>
    <property type="match status" value="1"/>
</dbReference>
<keyword evidence="14" id="KW-1133">Transmembrane helix</keyword>
<evidence type="ECO:0000256" key="1">
    <source>
        <dbReference type="ARBA" id="ARBA00004162"/>
    </source>
</evidence>
<keyword evidence="10" id="KW-0677">Repeat</keyword>
<dbReference type="GO" id="GO:0051707">
    <property type="term" value="P:response to other organism"/>
    <property type="evidence" value="ECO:0007669"/>
    <property type="project" value="UniProtKB-ARBA"/>
</dbReference>
<comment type="catalytic activity">
    <reaction evidence="19">
        <text>L-seryl-[protein] + ATP = O-phospho-L-seryl-[protein] + ADP + H(+)</text>
        <dbReference type="Rhea" id="RHEA:17989"/>
        <dbReference type="Rhea" id="RHEA-COMP:9863"/>
        <dbReference type="Rhea" id="RHEA-COMP:11604"/>
        <dbReference type="ChEBI" id="CHEBI:15378"/>
        <dbReference type="ChEBI" id="CHEBI:29999"/>
        <dbReference type="ChEBI" id="CHEBI:30616"/>
        <dbReference type="ChEBI" id="CHEBI:83421"/>
        <dbReference type="ChEBI" id="CHEBI:456216"/>
        <dbReference type="EC" id="2.7.11.1"/>
    </reaction>
</comment>
<evidence type="ECO:0000256" key="20">
    <source>
        <dbReference type="PROSITE-ProRule" id="PRU10141"/>
    </source>
</evidence>
<evidence type="ECO:0000256" key="13">
    <source>
        <dbReference type="ARBA" id="ARBA00022840"/>
    </source>
</evidence>
<dbReference type="Pfam" id="PF13855">
    <property type="entry name" value="LRR_8"/>
    <property type="match status" value="1"/>
</dbReference>
<keyword evidence="13 20" id="KW-0067">ATP-binding</keyword>
<evidence type="ECO:0000256" key="9">
    <source>
        <dbReference type="ARBA" id="ARBA00022729"/>
    </source>
</evidence>
<evidence type="ECO:0000256" key="5">
    <source>
        <dbReference type="ARBA" id="ARBA00022553"/>
    </source>
</evidence>
<dbReference type="FunFam" id="3.80.10.10:FF:000095">
    <property type="entry name" value="LRR receptor-like serine/threonine-protein kinase GSO1"/>
    <property type="match status" value="2"/>
</dbReference>
<feature type="domain" description="Protein kinase" evidence="21">
    <location>
        <begin position="658"/>
        <end position="966"/>
    </location>
</feature>
<keyword evidence="16" id="KW-0675">Receptor</keyword>
<keyword evidence="23" id="KW-1185">Reference proteome</keyword>
<organism evidence="22 23">
    <name type="scientific">Abeliophyllum distichum</name>
    <dbReference type="NCBI Taxonomy" id="126358"/>
    <lineage>
        <taxon>Eukaryota</taxon>
        <taxon>Viridiplantae</taxon>
        <taxon>Streptophyta</taxon>
        <taxon>Embryophyta</taxon>
        <taxon>Tracheophyta</taxon>
        <taxon>Spermatophyta</taxon>
        <taxon>Magnoliopsida</taxon>
        <taxon>eudicotyledons</taxon>
        <taxon>Gunneridae</taxon>
        <taxon>Pentapetalae</taxon>
        <taxon>asterids</taxon>
        <taxon>lamiids</taxon>
        <taxon>Lamiales</taxon>
        <taxon>Oleaceae</taxon>
        <taxon>Forsythieae</taxon>
        <taxon>Abeliophyllum</taxon>
    </lineage>
</organism>
<dbReference type="SUPFAM" id="SSF52058">
    <property type="entry name" value="L domain-like"/>
    <property type="match status" value="2"/>
</dbReference>
<keyword evidence="15" id="KW-0472">Membrane</keyword>
<evidence type="ECO:0000259" key="21">
    <source>
        <dbReference type="PROSITE" id="PS50011"/>
    </source>
</evidence>
<dbReference type="PANTHER" id="PTHR48056">
    <property type="entry name" value="LRR RECEPTOR-LIKE SERINE/THREONINE-PROTEIN KINASE-RELATED"/>
    <property type="match status" value="1"/>
</dbReference>
<dbReference type="InterPro" id="IPR003591">
    <property type="entry name" value="Leu-rich_rpt_typical-subtyp"/>
</dbReference>
<keyword evidence="5" id="KW-0597">Phosphoprotein</keyword>
<evidence type="ECO:0000256" key="2">
    <source>
        <dbReference type="ARBA" id="ARBA00012513"/>
    </source>
</evidence>
<evidence type="ECO:0000256" key="12">
    <source>
        <dbReference type="ARBA" id="ARBA00022777"/>
    </source>
</evidence>
<comment type="caution">
    <text evidence="22">The sequence shown here is derived from an EMBL/GenBank/DDBJ whole genome shotgun (WGS) entry which is preliminary data.</text>
</comment>
<dbReference type="SUPFAM" id="SSF56112">
    <property type="entry name" value="Protein kinase-like (PK-like)"/>
    <property type="match status" value="1"/>
</dbReference>
<name>A0ABD1V753_9LAMI</name>
<evidence type="ECO:0000256" key="3">
    <source>
        <dbReference type="ARBA" id="ARBA00022475"/>
    </source>
</evidence>
<evidence type="ECO:0000256" key="15">
    <source>
        <dbReference type="ARBA" id="ARBA00023136"/>
    </source>
</evidence>
<dbReference type="Proteomes" id="UP001604336">
    <property type="component" value="Unassembled WGS sequence"/>
</dbReference>
<keyword evidence="7" id="KW-0808">Transferase</keyword>
<evidence type="ECO:0000256" key="4">
    <source>
        <dbReference type="ARBA" id="ARBA00022527"/>
    </source>
</evidence>
<dbReference type="EC" id="2.7.11.1" evidence="2"/>
<dbReference type="Pfam" id="PF08263">
    <property type="entry name" value="LRRNT_2"/>
    <property type="match status" value="1"/>
</dbReference>
<dbReference type="InterPro" id="IPR032675">
    <property type="entry name" value="LRR_dom_sf"/>
</dbReference>
<dbReference type="InterPro" id="IPR050647">
    <property type="entry name" value="Plant_LRR-RLKs"/>
</dbReference>
<comment type="subcellular location">
    <subcellularLocation>
        <location evidence="1">Cell membrane</location>
        <topology evidence="1">Single-pass membrane protein</topology>
    </subcellularLocation>
</comment>
<evidence type="ECO:0000256" key="8">
    <source>
        <dbReference type="ARBA" id="ARBA00022692"/>
    </source>
</evidence>
<dbReference type="InterPro" id="IPR000719">
    <property type="entry name" value="Prot_kinase_dom"/>
</dbReference>
<dbReference type="InterPro" id="IPR001245">
    <property type="entry name" value="Ser-Thr/Tyr_kinase_cat_dom"/>
</dbReference>
<dbReference type="PROSITE" id="PS50011">
    <property type="entry name" value="PROTEIN_KINASE_DOM"/>
    <property type="match status" value="1"/>
</dbReference>
<dbReference type="Pfam" id="PF07714">
    <property type="entry name" value="PK_Tyr_Ser-Thr"/>
    <property type="match status" value="1"/>
</dbReference>
<accession>A0ABD1V753</accession>
<keyword evidence="11 20" id="KW-0547">Nucleotide-binding</keyword>
<evidence type="ECO:0000256" key="17">
    <source>
        <dbReference type="ARBA" id="ARBA00023180"/>
    </source>
</evidence>
<dbReference type="InterPro" id="IPR017441">
    <property type="entry name" value="Protein_kinase_ATP_BS"/>
</dbReference>
<dbReference type="GO" id="GO:0005886">
    <property type="term" value="C:plasma membrane"/>
    <property type="evidence" value="ECO:0007669"/>
    <property type="project" value="UniProtKB-SubCell"/>
</dbReference>
<dbReference type="Pfam" id="PF00560">
    <property type="entry name" value="LRR_1"/>
    <property type="match status" value="8"/>
</dbReference>
<dbReference type="GO" id="GO:0004674">
    <property type="term" value="F:protein serine/threonine kinase activity"/>
    <property type="evidence" value="ECO:0007669"/>
    <property type="project" value="UniProtKB-KW"/>
</dbReference>
<dbReference type="InterPro" id="IPR011009">
    <property type="entry name" value="Kinase-like_dom_sf"/>
</dbReference>
<keyword evidence="12" id="KW-0418">Kinase</keyword>
<protein>
    <recommendedName>
        <fullName evidence="2">non-specific serine/threonine protein kinase</fullName>
        <ecNumber evidence="2">2.7.11.1</ecNumber>
    </recommendedName>
</protein>
<dbReference type="Gene3D" id="1.10.510.10">
    <property type="entry name" value="Transferase(Phosphotransferase) domain 1"/>
    <property type="match status" value="1"/>
</dbReference>
<evidence type="ECO:0000313" key="22">
    <source>
        <dbReference type="EMBL" id="KAL2533062.1"/>
    </source>
</evidence>
<dbReference type="AlphaFoldDB" id="A0ABD1V753"/>
<keyword evidence="3" id="KW-1003">Cell membrane</keyword>
<dbReference type="EMBL" id="JBFOLK010000002">
    <property type="protein sequence ID" value="KAL2533062.1"/>
    <property type="molecule type" value="Genomic_DNA"/>
</dbReference>
<dbReference type="InterPro" id="IPR013210">
    <property type="entry name" value="LRR_N_plant-typ"/>
</dbReference>
<evidence type="ECO:0000256" key="6">
    <source>
        <dbReference type="ARBA" id="ARBA00022614"/>
    </source>
</evidence>
<proteinExistence type="predicted"/>
<sequence>MCLHAVVIYTWENTIEDLNVGSTKLVNQKQEVRESDQDPVSFIDSVFLTNLSFPDYTAADTPGNETDKLALLAFKSQITEDPIGVLASWNDSFHLCNWTGVMCSNDQRRVTSLNLQGKRLAGTLSSYVGNFTFINLLDLSGNSFHGEIPPELGNLRRIQNLNLSNNFLGGVIPSDLYNCSSLTSLALDHDYLIGQVPPGLGSLSELRKLYVGSNNITGSVPVSLGNLTSLQELDMSYNYLEGEIPSTIAQLVNLQIFQLSVNNLSGEFPPPLYNLTSLQFIALSFNSFTGNLRNDIGLAFPNLKKIWLAYNFLTGPIPESFSNTSYLQNIDFLQNNFTGKVPQDFGILDLDVFSIGFNHLGSGEPDDLKFITFITNCSNLRVLHFGDNQFEGVFPVSVTNLSTKLTRLYLEGNKIHGNIPNEISNLVTLNILYMNSNYLNGTIPDSFGMLPNLGTLILSSNQLTGNIPPSLGNMTGLINLFLFDNQLEGGIPSFLANCRQLAILFVCQNNLTGSIPQELMEIPSLRSLHVSYNSMTGSLPENVGNLTHLLETDLSYNKFSGVIPRSIGNCNIPHFLVNLPSFLYLNLSFNNLEGELPATGVLSNLSAIDVCGNPKLCGGIQELHLPPCSNQKPIKAHRKPLKLIFISYEELLNTTGGFSSENFIGSGSFGTVFKGILSSGGSVVAVKVLNLQQKGASRSFMAECQALRNIRHRNLVKVITACSTTDFQGNDLKALVYELMLNGSLEKWLHPEEDFKQNSLNILRRITIATDVASALSCLHHQCQTPLIHCNLQPQNVLLDNNMTAHVGDFGLAQLLPMFNTREYINQVPSLGIKGTIGYAAPEYGMGRRVSILGDVYSFGILLLEIFTGNRPTDKLFQENLNLHHFVKMALPERARDILDNSALCEEVTGKAKTWHEGWRNLTIEQQECLICVLQIAVACSADLPQDRMTMHQVDGEFSMIIDSFIHTGLYEEKKLSLSNRQFFSFVQFLNVGIHGLPVRKQS</sequence>
<feature type="binding site" evidence="20">
    <location>
        <position position="687"/>
    </location>
    <ligand>
        <name>ATP</name>
        <dbReference type="ChEBI" id="CHEBI:30616"/>
    </ligand>
</feature>
<evidence type="ECO:0000256" key="7">
    <source>
        <dbReference type="ARBA" id="ARBA00022679"/>
    </source>
</evidence>
<dbReference type="GO" id="GO:0005524">
    <property type="term" value="F:ATP binding"/>
    <property type="evidence" value="ECO:0007669"/>
    <property type="project" value="UniProtKB-UniRule"/>
</dbReference>